<evidence type="ECO:0000256" key="1">
    <source>
        <dbReference type="ARBA" id="ARBA00022669"/>
    </source>
</evidence>
<dbReference type="InterPro" id="IPR002557">
    <property type="entry name" value="Chitin-bd_dom"/>
</dbReference>
<keyword evidence="5" id="KW-0325">Glycoprotein</keyword>
<dbReference type="GO" id="GO:0008061">
    <property type="term" value="F:chitin binding"/>
    <property type="evidence" value="ECO:0007669"/>
    <property type="project" value="UniProtKB-KW"/>
</dbReference>
<gene>
    <name evidence="7" type="ORF">C7M84_000115</name>
</gene>
<dbReference type="PANTHER" id="PTHR23301:SF0">
    <property type="entry name" value="CHITIN-BINDING TYPE-2 DOMAIN-CONTAINING PROTEIN-RELATED"/>
    <property type="match status" value="1"/>
</dbReference>
<dbReference type="InterPro" id="IPR036508">
    <property type="entry name" value="Chitin-bd_dom_sf"/>
</dbReference>
<feature type="domain" description="Chitin-binding type-2" evidence="6">
    <location>
        <begin position="181"/>
        <end position="221"/>
    </location>
</feature>
<keyword evidence="2" id="KW-0732">Signal</keyword>
<protein>
    <recommendedName>
        <fullName evidence="6">Chitin-binding type-2 domain-containing protein</fullName>
    </recommendedName>
</protein>
<keyword evidence="3" id="KW-0677">Repeat</keyword>
<name>A0A3R7MFH1_PENVA</name>
<evidence type="ECO:0000313" key="8">
    <source>
        <dbReference type="Proteomes" id="UP000283509"/>
    </source>
</evidence>
<dbReference type="OrthoDB" id="6367731at2759"/>
<feature type="domain" description="Chitin-binding type-2" evidence="6">
    <location>
        <begin position="19"/>
        <end position="85"/>
    </location>
</feature>
<comment type="caution">
    <text evidence="7">The sequence shown here is derived from an EMBL/GenBank/DDBJ whole genome shotgun (WGS) entry which is preliminary data.</text>
</comment>
<reference evidence="7 8" key="2">
    <citation type="submission" date="2019-01" db="EMBL/GenBank/DDBJ databases">
        <title>The decoding of complex shrimp genome reveals the adaptation for benthos swimmer, frequently molting mechanism and breeding impact on genome.</title>
        <authorList>
            <person name="Sun Y."/>
            <person name="Gao Y."/>
            <person name="Yu Y."/>
        </authorList>
    </citation>
    <scope>NUCLEOTIDE SEQUENCE [LARGE SCALE GENOMIC DNA]</scope>
    <source>
        <tissue evidence="7">Muscle</tissue>
    </source>
</reference>
<dbReference type="SMART" id="SM00494">
    <property type="entry name" value="ChtBD2"/>
    <property type="match status" value="3"/>
</dbReference>
<reference evidence="7 8" key="1">
    <citation type="submission" date="2018-04" db="EMBL/GenBank/DDBJ databases">
        <authorList>
            <person name="Zhang X."/>
            <person name="Yuan J."/>
            <person name="Li F."/>
            <person name="Xiang J."/>
        </authorList>
    </citation>
    <scope>NUCLEOTIDE SEQUENCE [LARGE SCALE GENOMIC DNA]</scope>
    <source>
        <tissue evidence="7">Muscle</tissue>
    </source>
</reference>
<evidence type="ECO:0000259" key="6">
    <source>
        <dbReference type="PROSITE" id="PS50940"/>
    </source>
</evidence>
<evidence type="ECO:0000256" key="2">
    <source>
        <dbReference type="ARBA" id="ARBA00022729"/>
    </source>
</evidence>
<proteinExistence type="predicted"/>
<dbReference type="Pfam" id="PF01607">
    <property type="entry name" value="CBM_14"/>
    <property type="match status" value="3"/>
</dbReference>
<dbReference type="InterPro" id="IPR051940">
    <property type="entry name" value="Chitin_bind-dev_reg"/>
</dbReference>
<dbReference type="PANTHER" id="PTHR23301">
    <property type="entry name" value="CHITIN BINDING PERITROPHIN-A"/>
    <property type="match status" value="1"/>
</dbReference>
<evidence type="ECO:0000256" key="5">
    <source>
        <dbReference type="ARBA" id="ARBA00023180"/>
    </source>
</evidence>
<feature type="domain" description="Chitin-binding type-2" evidence="6">
    <location>
        <begin position="126"/>
        <end position="166"/>
    </location>
</feature>
<dbReference type="Gene3D" id="2.170.140.10">
    <property type="entry name" value="Chitin binding domain"/>
    <property type="match status" value="3"/>
</dbReference>
<keyword evidence="8" id="KW-1185">Reference proteome</keyword>
<evidence type="ECO:0000256" key="4">
    <source>
        <dbReference type="ARBA" id="ARBA00023157"/>
    </source>
</evidence>
<dbReference type="Proteomes" id="UP000283509">
    <property type="component" value="Unassembled WGS sequence"/>
</dbReference>
<keyword evidence="4" id="KW-1015">Disulfide bond</keyword>
<dbReference type="GO" id="GO:0005576">
    <property type="term" value="C:extracellular region"/>
    <property type="evidence" value="ECO:0007669"/>
    <property type="project" value="InterPro"/>
</dbReference>
<evidence type="ECO:0000256" key="3">
    <source>
        <dbReference type="ARBA" id="ARBA00022737"/>
    </source>
</evidence>
<dbReference type="AlphaFoldDB" id="A0A3R7MFH1"/>
<dbReference type="SUPFAM" id="SSF57625">
    <property type="entry name" value="Invertebrate chitin-binding proteins"/>
    <property type="match status" value="3"/>
</dbReference>
<dbReference type="EMBL" id="QCYY01001015">
    <property type="protein sequence ID" value="ROT81124.1"/>
    <property type="molecule type" value="Genomic_DNA"/>
</dbReference>
<sequence>MGGARARPSFYSPLNWSAKSGCLSQHLLQADLSGTERLVRAPTDDCHRYVKCAHGHAYVETCPANLHFNEASGSCDHAENAKCDITERLETVGCSLRSAKASRSLPAESDLSVQCDCDCCLKPHKDCNKYYECKDNVAYVKECGGDLVFNPAKEQCDLPTNYECPKPIICGCHCRYPVDGECNAYYDCKDNEAEKKYCSEGLLFNPDTRMCDIASNVHCPTIDPTVGPCNENVFDSDPDCKFWAANNDCHCKWTDGDCSWQHFVARACPAAVDAKAMWTSRSLL</sequence>
<evidence type="ECO:0000313" key="7">
    <source>
        <dbReference type="EMBL" id="ROT81124.1"/>
    </source>
</evidence>
<accession>A0A3R7MFH1</accession>
<dbReference type="PROSITE" id="PS50940">
    <property type="entry name" value="CHIT_BIND_II"/>
    <property type="match status" value="3"/>
</dbReference>
<keyword evidence="1" id="KW-0147">Chitin-binding</keyword>
<organism evidence="7 8">
    <name type="scientific">Penaeus vannamei</name>
    <name type="common">Whiteleg shrimp</name>
    <name type="synonym">Litopenaeus vannamei</name>
    <dbReference type="NCBI Taxonomy" id="6689"/>
    <lineage>
        <taxon>Eukaryota</taxon>
        <taxon>Metazoa</taxon>
        <taxon>Ecdysozoa</taxon>
        <taxon>Arthropoda</taxon>
        <taxon>Crustacea</taxon>
        <taxon>Multicrustacea</taxon>
        <taxon>Malacostraca</taxon>
        <taxon>Eumalacostraca</taxon>
        <taxon>Eucarida</taxon>
        <taxon>Decapoda</taxon>
        <taxon>Dendrobranchiata</taxon>
        <taxon>Penaeoidea</taxon>
        <taxon>Penaeidae</taxon>
        <taxon>Penaeus</taxon>
    </lineage>
</organism>